<reference evidence="2 3" key="2">
    <citation type="journal article" date="2012" name="Stand. Genomic Sci.">
        <title>Complete genome sequence of the aquatic bacterium Runella slithyformis type strain (LSU 4(T)).</title>
        <authorList>
            <person name="Copeland A."/>
            <person name="Zhang X."/>
            <person name="Misra M."/>
            <person name="Lapidus A."/>
            <person name="Nolan M."/>
            <person name="Lucas S."/>
            <person name="Deshpande S."/>
            <person name="Cheng J.F."/>
            <person name="Tapia R."/>
            <person name="Goodwin L.A."/>
            <person name="Pitluck S."/>
            <person name="Liolios K."/>
            <person name="Pagani I."/>
            <person name="Ivanova N."/>
            <person name="Mikhailova N."/>
            <person name="Pati A."/>
            <person name="Chen A."/>
            <person name="Palaniappan K."/>
            <person name="Land M."/>
            <person name="Hauser L."/>
            <person name="Pan C."/>
            <person name="Jeffries C.D."/>
            <person name="Detter J.C."/>
            <person name="Brambilla E.M."/>
            <person name="Rohde M."/>
            <person name="Djao O.D."/>
            <person name="Goker M."/>
            <person name="Sikorski J."/>
            <person name="Tindall B.J."/>
            <person name="Woyke T."/>
            <person name="Bristow J."/>
            <person name="Eisen J.A."/>
            <person name="Markowitz V."/>
            <person name="Hugenholtz P."/>
            <person name="Kyrpides N.C."/>
            <person name="Klenk H.P."/>
            <person name="Mavromatis K."/>
        </authorList>
    </citation>
    <scope>NUCLEOTIDE SEQUENCE [LARGE SCALE GENOMIC DNA]</scope>
    <source>
        <strain evidence="3">ATCC 29530 / DSM 19594 / LMG 11500 / NCIMB 11436 / LSU 4</strain>
    </source>
</reference>
<dbReference type="EMBL" id="CP002859">
    <property type="protein sequence ID" value="AEI46624.1"/>
    <property type="molecule type" value="Genomic_DNA"/>
</dbReference>
<evidence type="ECO:0000256" key="1">
    <source>
        <dbReference type="SAM" id="MobiDB-lite"/>
    </source>
</evidence>
<gene>
    <name evidence="2" type="ordered locus">Runsl_0167</name>
</gene>
<proteinExistence type="predicted"/>
<keyword evidence="3" id="KW-1185">Reference proteome</keyword>
<dbReference type="Proteomes" id="UP000000493">
    <property type="component" value="Chromosome"/>
</dbReference>
<evidence type="ECO:0000313" key="3">
    <source>
        <dbReference type="Proteomes" id="UP000000493"/>
    </source>
</evidence>
<dbReference type="KEGG" id="rsi:Runsl_0167"/>
<protein>
    <submittedName>
        <fullName evidence="2">Uncharacterized protein</fullName>
    </submittedName>
</protein>
<evidence type="ECO:0000313" key="2">
    <source>
        <dbReference type="EMBL" id="AEI46624.1"/>
    </source>
</evidence>
<organism evidence="2 3">
    <name type="scientific">Runella slithyformis (strain ATCC 29530 / DSM 19594 / LMG 11500 / NCIMB 11436 / LSU 4)</name>
    <dbReference type="NCBI Taxonomy" id="761193"/>
    <lineage>
        <taxon>Bacteria</taxon>
        <taxon>Pseudomonadati</taxon>
        <taxon>Bacteroidota</taxon>
        <taxon>Cytophagia</taxon>
        <taxon>Cytophagales</taxon>
        <taxon>Spirosomataceae</taxon>
        <taxon>Runella</taxon>
    </lineage>
</organism>
<sequence length="214" mass="24688">MGRNFQFFFTVRSEAESGQTQGLSLQYPFTFKIYNSAVFRFNNLRADASRRRAGLPLQYRPLLHLKFIIFRFFGSMTCLYRWHRLRHSSFNLARSSSVKFVHFSRQGGPPGILFSPRQRALPPMEPRPKLPNRIRHNTSRPTACQNEMRLTPNKGGRIAFQSHLTIAPNANAAAAAKKGKSQKRGLSLRDLFIFFLIYRSTSIKKRRSYASVKS</sequence>
<dbReference type="AlphaFoldDB" id="A0A7U3ZG61"/>
<name>A0A7U3ZG61_RUNSL</name>
<feature type="region of interest" description="Disordered" evidence="1">
    <location>
        <begin position="118"/>
        <end position="138"/>
    </location>
</feature>
<reference evidence="3" key="1">
    <citation type="submission" date="2011-06" db="EMBL/GenBank/DDBJ databases">
        <title>The complete genome of chromosome of Runella slithyformis DSM 19594.</title>
        <authorList>
            <consortium name="US DOE Joint Genome Institute (JGI-PGF)"/>
            <person name="Lucas S."/>
            <person name="Han J."/>
            <person name="Lapidus A."/>
            <person name="Bruce D."/>
            <person name="Goodwin L."/>
            <person name="Pitluck S."/>
            <person name="Peters L."/>
            <person name="Kyrpides N."/>
            <person name="Mavromatis K."/>
            <person name="Ivanova N."/>
            <person name="Ovchinnikova G."/>
            <person name="Zhang X."/>
            <person name="Misra M."/>
            <person name="Detter J.C."/>
            <person name="Tapia R."/>
            <person name="Han C."/>
            <person name="Land M."/>
            <person name="Hauser L."/>
            <person name="Markowitz V."/>
            <person name="Cheng J.-F."/>
            <person name="Hugenholtz P."/>
            <person name="Woyke T."/>
            <person name="Wu D."/>
            <person name="Tindall B."/>
            <person name="Faehrich R."/>
            <person name="Brambilla E."/>
            <person name="Klenk H.-P."/>
            <person name="Eisen J.A."/>
        </authorList>
    </citation>
    <scope>NUCLEOTIDE SEQUENCE [LARGE SCALE GENOMIC DNA]</scope>
    <source>
        <strain evidence="3">ATCC 29530 / DSM 19594 / LMG 11500 / NCIMB 11436 / LSU 4</strain>
    </source>
</reference>
<accession>A0A7U3ZG61</accession>